<protein>
    <submittedName>
        <fullName evidence="10">Membrane protein</fullName>
    </submittedName>
</protein>
<name>A0A8J3VJN8_9ACTN</name>
<dbReference type="GO" id="GO:0005886">
    <property type="term" value="C:plasma membrane"/>
    <property type="evidence" value="ECO:0007669"/>
    <property type="project" value="UniProtKB-SubCell"/>
</dbReference>
<keyword evidence="11" id="KW-1185">Reference proteome</keyword>
<feature type="transmembrane region" description="Helical" evidence="7">
    <location>
        <begin position="308"/>
        <end position="341"/>
    </location>
</feature>
<evidence type="ECO:0000256" key="4">
    <source>
        <dbReference type="ARBA" id="ARBA00022989"/>
    </source>
</evidence>
<dbReference type="Pfam" id="PF12704">
    <property type="entry name" value="MacB_PCD"/>
    <property type="match status" value="2"/>
</dbReference>
<keyword evidence="2" id="KW-1003">Cell membrane</keyword>
<dbReference type="InterPro" id="IPR050250">
    <property type="entry name" value="Macrolide_Exporter_MacB"/>
</dbReference>
<dbReference type="InterPro" id="IPR025857">
    <property type="entry name" value="MacB_PCD"/>
</dbReference>
<accession>A0A8J3VJN8</accession>
<keyword evidence="5 7" id="KW-0472">Membrane</keyword>
<feature type="transmembrane region" description="Helical" evidence="7">
    <location>
        <begin position="263"/>
        <end position="287"/>
    </location>
</feature>
<dbReference type="Proteomes" id="UP000612899">
    <property type="component" value="Unassembled WGS sequence"/>
</dbReference>
<evidence type="ECO:0000256" key="7">
    <source>
        <dbReference type="SAM" id="Phobius"/>
    </source>
</evidence>
<feature type="transmembrane region" description="Helical" evidence="7">
    <location>
        <begin position="716"/>
        <end position="742"/>
    </location>
</feature>
<gene>
    <name evidence="10" type="ORF">Rhe02_76760</name>
</gene>
<feature type="transmembrane region" description="Helical" evidence="7">
    <location>
        <begin position="814"/>
        <end position="834"/>
    </location>
</feature>
<evidence type="ECO:0000256" key="6">
    <source>
        <dbReference type="ARBA" id="ARBA00038076"/>
    </source>
</evidence>
<dbReference type="InterPro" id="IPR003838">
    <property type="entry name" value="ABC3_permease_C"/>
</dbReference>
<organism evidence="10 11">
    <name type="scientific">Rhizocola hellebori</name>
    <dbReference type="NCBI Taxonomy" id="1392758"/>
    <lineage>
        <taxon>Bacteria</taxon>
        <taxon>Bacillati</taxon>
        <taxon>Actinomycetota</taxon>
        <taxon>Actinomycetes</taxon>
        <taxon>Micromonosporales</taxon>
        <taxon>Micromonosporaceae</taxon>
        <taxon>Rhizocola</taxon>
    </lineage>
</organism>
<evidence type="ECO:0000256" key="5">
    <source>
        <dbReference type="ARBA" id="ARBA00023136"/>
    </source>
</evidence>
<comment type="caution">
    <text evidence="10">The sequence shown here is derived from an EMBL/GenBank/DDBJ whole genome shotgun (WGS) entry which is preliminary data.</text>
</comment>
<feature type="transmembrane region" description="Helical" evidence="7">
    <location>
        <begin position="361"/>
        <end position="385"/>
    </location>
</feature>
<dbReference type="AlphaFoldDB" id="A0A8J3VJN8"/>
<feature type="domain" description="ABC3 transporter permease C-terminal" evidence="8">
    <location>
        <begin position="723"/>
        <end position="840"/>
    </location>
</feature>
<evidence type="ECO:0000256" key="3">
    <source>
        <dbReference type="ARBA" id="ARBA00022692"/>
    </source>
</evidence>
<feature type="transmembrane region" description="Helical" evidence="7">
    <location>
        <begin position="436"/>
        <end position="458"/>
    </location>
</feature>
<evidence type="ECO:0000256" key="1">
    <source>
        <dbReference type="ARBA" id="ARBA00004651"/>
    </source>
</evidence>
<proteinExistence type="inferred from homology"/>
<reference evidence="10" key="1">
    <citation type="submission" date="2021-01" db="EMBL/GenBank/DDBJ databases">
        <title>Whole genome shotgun sequence of Rhizocola hellebori NBRC 109834.</title>
        <authorList>
            <person name="Komaki H."/>
            <person name="Tamura T."/>
        </authorList>
    </citation>
    <scope>NUCLEOTIDE SEQUENCE</scope>
    <source>
        <strain evidence="10">NBRC 109834</strain>
    </source>
</reference>
<feature type="transmembrane region" description="Helical" evidence="7">
    <location>
        <begin position="406"/>
        <end position="430"/>
    </location>
</feature>
<keyword evidence="3 7" id="KW-0812">Transmembrane</keyword>
<feature type="domain" description="MacB-like periplasmic core" evidence="9">
    <location>
        <begin position="489"/>
        <end position="690"/>
    </location>
</feature>
<evidence type="ECO:0000256" key="2">
    <source>
        <dbReference type="ARBA" id="ARBA00022475"/>
    </source>
</evidence>
<evidence type="ECO:0000259" key="9">
    <source>
        <dbReference type="Pfam" id="PF12704"/>
    </source>
</evidence>
<feature type="domain" description="MacB-like periplasmic core" evidence="9">
    <location>
        <begin position="17"/>
        <end position="235"/>
    </location>
</feature>
<sequence>MIKASLRGLLQRKLRLALAVIAIVLSVGFLSGSMVLSDTLNARFAGLFATINENVAVQVQPTKESDNGERVLLSAAELEKMSKVDGVDKASGEVSGQGVVPFQSDTGDEVTTQTTIAAGTDGRDPLGLVELREGDWPHSADEVAISANTAKLAKVKRGEQLKIFVPQLGEPKNYRVSGIVGYSGGRDSLAGEALILFELGHAQEMFYGKRDVFANASFSAKDGVTHEELKKRIEAQLPAGFKALTGEEVTEQQSNVLGDQFSVFQIILTAFAIIAAFVGIFLIYNTFNIIVAQRSRELALLRAMGAGWGQVVGSVMLEALIVGGVGATLGLALGAGVGALVERMLTSGIGLGIESAGIVLSPWAVLWSYAMGILVTVIAAFVPAIKASSVPPVAAMREVVRPDKSLVGLTITGSCFLVPGLALVALPLLASVPQSTLILAAGLGLVFIGVMLLSPMLAKPVVRLLGYLVGWGQAGKLGVRNSLRNPRRTAVTAISLMIGVTLISAAATVTESFKTSLENDIGRYDVAIIVLGPNTAPPDGRTGYNPTAMDKVSQLPGVTDVASWHITLNGALGGQPYPGLAATDVAVAQRMWKMETIEGRLGKLSPNEFVIDDNLAKDRGWKVGEKVKVRIEAVERDYTLVGIYKATPTVSGPLLAEAAVDDFAGGLAYQGFVSVSQGTDVAATVASVDKIMSDYPGVTVGDMSAFLKQFNQIFDFLLRAITFLLGVALIIALLGILNTLLLSIVERTRELGLVRAIGLSRGAVVRMVGVESILIAVFGCLLGLVVGVGSGAALSQALIEADFMTTIVLPWTNLIAYVVTAILFGVFAAVVPALRAAFLNVLDAIAYE</sequence>
<comment type="subcellular location">
    <subcellularLocation>
        <location evidence="1">Cell membrane</location>
        <topology evidence="1">Multi-pass membrane protein</topology>
    </subcellularLocation>
</comment>
<feature type="transmembrane region" description="Helical" evidence="7">
    <location>
        <begin position="763"/>
        <end position="794"/>
    </location>
</feature>
<evidence type="ECO:0000259" key="8">
    <source>
        <dbReference type="Pfam" id="PF02687"/>
    </source>
</evidence>
<dbReference type="PANTHER" id="PTHR30572">
    <property type="entry name" value="MEMBRANE COMPONENT OF TRANSPORTER-RELATED"/>
    <property type="match status" value="1"/>
</dbReference>
<dbReference type="PANTHER" id="PTHR30572:SF4">
    <property type="entry name" value="ABC TRANSPORTER PERMEASE YTRF"/>
    <property type="match status" value="1"/>
</dbReference>
<feature type="transmembrane region" description="Helical" evidence="7">
    <location>
        <begin position="490"/>
        <end position="509"/>
    </location>
</feature>
<dbReference type="GO" id="GO:0022857">
    <property type="term" value="F:transmembrane transporter activity"/>
    <property type="evidence" value="ECO:0007669"/>
    <property type="project" value="TreeGrafter"/>
</dbReference>
<keyword evidence="4 7" id="KW-1133">Transmembrane helix</keyword>
<dbReference type="Pfam" id="PF02687">
    <property type="entry name" value="FtsX"/>
    <property type="match status" value="2"/>
</dbReference>
<evidence type="ECO:0000313" key="11">
    <source>
        <dbReference type="Proteomes" id="UP000612899"/>
    </source>
</evidence>
<evidence type="ECO:0000313" key="10">
    <source>
        <dbReference type="EMBL" id="GIH09609.1"/>
    </source>
</evidence>
<dbReference type="RefSeq" id="WP_203913341.1">
    <property type="nucleotide sequence ID" value="NZ_BONY01000072.1"/>
</dbReference>
<feature type="domain" description="ABC3 transporter permease C-terminal" evidence="8">
    <location>
        <begin position="270"/>
        <end position="392"/>
    </location>
</feature>
<dbReference type="EMBL" id="BONY01000072">
    <property type="protein sequence ID" value="GIH09609.1"/>
    <property type="molecule type" value="Genomic_DNA"/>
</dbReference>
<comment type="similarity">
    <text evidence="6">Belongs to the ABC-4 integral membrane protein family.</text>
</comment>